<feature type="transmembrane region" description="Helical" evidence="6">
    <location>
        <begin position="184"/>
        <end position="207"/>
    </location>
</feature>
<dbReference type="PROSITE" id="PS51371">
    <property type="entry name" value="CBS"/>
    <property type="match status" value="1"/>
</dbReference>
<feature type="transmembrane region" description="Helical" evidence="6">
    <location>
        <begin position="153"/>
        <end position="172"/>
    </location>
</feature>
<feature type="domain" description="CBS" evidence="7">
    <location>
        <begin position="537"/>
        <end position="595"/>
    </location>
</feature>
<evidence type="ECO:0000259" key="7">
    <source>
        <dbReference type="PROSITE" id="PS51371"/>
    </source>
</evidence>
<feature type="transmembrane region" description="Helical" evidence="6">
    <location>
        <begin position="227"/>
        <end position="248"/>
    </location>
</feature>
<dbReference type="InterPro" id="IPR046342">
    <property type="entry name" value="CBS_dom_sf"/>
</dbReference>
<evidence type="ECO:0000256" key="6">
    <source>
        <dbReference type="SAM" id="Phobius"/>
    </source>
</evidence>
<comment type="caution">
    <text evidence="8">The sequence shown here is derived from an EMBL/GenBank/DDBJ whole genome shotgun (WGS) entry which is preliminary data.</text>
</comment>
<dbReference type="SUPFAM" id="SSF54631">
    <property type="entry name" value="CBS-domain pair"/>
    <property type="match status" value="1"/>
</dbReference>
<dbReference type="RefSeq" id="WP_246419114.1">
    <property type="nucleotide sequence ID" value="NZ_JACHXU010000003.1"/>
</dbReference>
<accession>A0A7W5H4S6</accession>
<dbReference type="AlphaFoldDB" id="A0A7W5H4S6"/>
<name>A0A7W5H4S6_9BACT</name>
<keyword evidence="4 6" id="KW-0472">Membrane</keyword>
<dbReference type="InterPro" id="IPR006153">
    <property type="entry name" value="Cation/H_exchanger_TM"/>
</dbReference>
<dbReference type="EMBL" id="JACHXU010000003">
    <property type="protein sequence ID" value="MBB3205240.1"/>
    <property type="molecule type" value="Genomic_DNA"/>
</dbReference>
<dbReference type="GO" id="GO:0016020">
    <property type="term" value="C:membrane"/>
    <property type="evidence" value="ECO:0007669"/>
    <property type="project" value="UniProtKB-SubCell"/>
</dbReference>
<gene>
    <name evidence="8" type="ORF">FHS27_001040</name>
</gene>
<dbReference type="InterPro" id="IPR038770">
    <property type="entry name" value="Na+/solute_symporter_sf"/>
</dbReference>
<evidence type="ECO:0000313" key="8">
    <source>
        <dbReference type="EMBL" id="MBB3205240.1"/>
    </source>
</evidence>
<evidence type="ECO:0000256" key="3">
    <source>
        <dbReference type="ARBA" id="ARBA00022989"/>
    </source>
</evidence>
<keyword evidence="5" id="KW-0129">CBS domain</keyword>
<protein>
    <submittedName>
        <fullName evidence="8">Kef-type K+ transport system membrane component KefB/CBS domain-containing protein</fullName>
    </submittedName>
</protein>
<dbReference type="Pfam" id="PF00999">
    <property type="entry name" value="Na_H_Exchanger"/>
    <property type="match status" value="1"/>
</dbReference>
<feature type="transmembrane region" description="Helical" evidence="6">
    <location>
        <begin position="39"/>
        <end position="58"/>
    </location>
</feature>
<evidence type="ECO:0000313" key="9">
    <source>
        <dbReference type="Proteomes" id="UP000536179"/>
    </source>
</evidence>
<sequence>MGSFLIGDAGVVEVAADAAAMLSHGESIVATSLGQAEPIHIATTVGLLLASSLLAGLASEMLRLPKVTAYLIAGLLLGPSVFDVIPHEHHQFLEPLTKLAMALVLFYLGTLFPFDQMRRIRKKAIPLSAGEMFFTALFVTVGIYLLGMSPAQSALLGTLAIATAPATTMFVLRETNAEGPVTSLTGTLVTLNNLVAVVAFELVWLGIELATASDAQSLSVGATLMRLVRSLGGAFSLGLIGGLVMSYACEIMHTRRWLVLLVGMASLLLGLSESWSLPYMLVFLVVGVVVVNSSSGTQKITAQLDSIGGLLTVVFFSVHGSELDLSLLADVGVIGAGYVVLRSVGKVFGIWVVASRTGASPEIRTWLGPALLAQAGVAISLSATATSRNPDIAGHVQTIVLGTVVVFEIFGPLLTRAAVLRSGEMPIANSIHHTFGTPLSALRNVFTRLAGSAGLLNKKTALSERMRVEQVMRRSVEGIAENADFNEVVHFVEHSHDNTFPVVDDDRCVVGLIRFDLLNQAFFDPTSDHLVRAGDLATPPDLLLYPSQPVRAAVDLFRQTSDDCVAVVTDEAPHRLIATVRRSDLTSLLIRDRKAGLGGSESSE</sequence>
<dbReference type="GO" id="GO:0015297">
    <property type="term" value="F:antiporter activity"/>
    <property type="evidence" value="ECO:0007669"/>
    <property type="project" value="InterPro"/>
</dbReference>
<reference evidence="8 9" key="1">
    <citation type="submission" date="2020-08" db="EMBL/GenBank/DDBJ databases">
        <title>Genomic Encyclopedia of Type Strains, Phase III (KMG-III): the genomes of soil and plant-associated and newly described type strains.</title>
        <authorList>
            <person name="Whitman W."/>
        </authorList>
    </citation>
    <scope>NUCLEOTIDE SEQUENCE [LARGE SCALE GENOMIC DNA]</scope>
    <source>
        <strain evidence="8 9">CECT 8075</strain>
    </source>
</reference>
<evidence type="ECO:0000256" key="5">
    <source>
        <dbReference type="PROSITE-ProRule" id="PRU00703"/>
    </source>
</evidence>
<evidence type="ECO:0000256" key="2">
    <source>
        <dbReference type="ARBA" id="ARBA00022692"/>
    </source>
</evidence>
<dbReference type="PANTHER" id="PTHR43021:SF2">
    <property type="entry name" value="CATION_H+ EXCHANGER DOMAIN-CONTAINING PROTEIN"/>
    <property type="match status" value="1"/>
</dbReference>
<feature type="transmembrane region" description="Helical" evidence="6">
    <location>
        <begin position="392"/>
        <end position="415"/>
    </location>
</feature>
<feature type="transmembrane region" description="Helical" evidence="6">
    <location>
        <begin position="97"/>
        <end position="114"/>
    </location>
</feature>
<proteinExistence type="predicted"/>
<dbReference type="GO" id="GO:1902600">
    <property type="term" value="P:proton transmembrane transport"/>
    <property type="evidence" value="ECO:0007669"/>
    <property type="project" value="InterPro"/>
</dbReference>
<keyword evidence="2 6" id="KW-0812">Transmembrane</keyword>
<feature type="transmembrane region" description="Helical" evidence="6">
    <location>
        <begin position="67"/>
        <end position="85"/>
    </location>
</feature>
<evidence type="ECO:0000256" key="4">
    <source>
        <dbReference type="ARBA" id="ARBA00023136"/>
    </source>
</evidence>
<dbReference type="Gene3D" id="1.20.1530.20">
    <property type="match status" value="1"/>
</dbReference>
<dbReference type="Gene3D" id="3.10.580.10">
    <property type="entry name" value="CBS-domain"/>
    <property type="match status" value="1"/>
</dbReference>
<comment type="subcellular location">
    <subcellularLocation>
        <location evidence="1">Membrane</location>
        <topology evidence="1">Multi-pass membrane protein</topology>
    </subcellularLocation>
</comment>
<keyword evidence="3 6" id="KW-1133">Transmembrane helix</keyword>
<organism evidence="8 9">
    <name type="scientific">Aporhodopirellula rubra</name>
    <dbReference type="NCBI Taxonomy" id="980271"/>
    <lineage>
        <taxon>Bacteria</taxon>
        <taxon>Pseudomonadati</taxon>
        <taxon>Planctomycetota</taxon>
        <taxon>Planctomycetia</taxon>
        <taxon>Pirellulales</taxon>
        <taxon>Pirellulaceae</taxon>
        <taxon>Aporhodopirellula</taxon>
    </lineage>
</organism>
<dbReference type="Proteomes" id="UP000536179">
    <property type="component" value="Unassembled WGS sequence"/>
</dbReference>
<dbReference type="Pfam" id="PF00571">
    <property type="entry name" value="CBS"/>
    <property type="match status" value="2"/>
</dbReference>
<evidence type="ECO:0000256" key="1">
    <source>
        <dbReference type="ARBA" id="ARBA00004141"/>
    </source>
</evidence>
<dbReference type="InterPro" id="IPR000644">
    <property type="entry name" value="CBS_dom"/>
</dbReference>
<feature type="transmembrane region" description="Helical" evidence="6">
    <location>
        <begin position="331"/>
        <end position="354"/>
    </location>
</feature>
<feature type="transmembrane region" description="Helical" evidence="6">
    <location>
        <begin position="366"/>
        <end position="386"/>
    </location>
</feature>
<feature type="transmembrane region" description="Helical" evidence="6">
    <location>
        <begin position="255"/>
        <end position="271"/>
    </location>
</feature>
<dbReference type="PANTHER" id="PTHR43021">
    <property type="entry name" value="NA(+)/H(+) ANTIPORTER-RELATED"/>
    <property type="match status" value="1"/>
</dbReference>
<feature type="transmembrane region" description="Helical" evidence="6">
    <location>
        <begin position="126"/>
        <end position="147"/>
    </location>
</feature>
<keyword evidence="9" id="KW-1185">Reference proteome</keyword>